<dbReference type="InterPro" id="IPR029152">
    <property type="entry name" value="LKAAEAR1"/>
</dbReference>
<feature type="compositionally biased region" description="Basic and acidic residues" evidence="1">
    <location>
        <begin position="7"/>
        <end position="20"/>
    </location>
</feature>
<comment type="caution">
    <text evidence="2">The sequence shown here is derived from an EMBL/GenBank/DDBJ whole genome shotgun (WGS) entry which is preliminary data.</text>
</comment>
<sequence length="171" mass="19527">MSSNMDLDEKNQRRSSDLKKMCPQQRARCQAYLEPSKEAQRSMSLAKQRVCATIAKEKSLQNDNTTGDMKKRQDSLIGQLKAAEARNRIRQMRLNYHNFRAESPLFLANLQAQEINVMISSQTTAQGALRVELLLPASESKMKTSDSLGKLQRRRVEEILDDERGLTLNRS</sequence>
<organism evidence="2 3">
    <name type="scientific">Coilia grayii</name>
    <name type="common">Gray's grenadier anchovy</name>
    <dbReference type="NCBI Taxonomy" id="363190"/>
    <lineage>
        <taxon>Eukaryota</taxon>
        <taxon>Metazoa</taxon>
        <taxon>Chordata</taxon>
        <taxon>Craniata</taxon>
        <taxon>Vertebrata</taxon>
        <taxon>Euteleostomi</taxon>
        <taxon>Actinopterygii</taxon>
        <taxon>Neopterygii</taxon>
        <taxon>Teleostei</taxon>
        <taxon>Clupei</taxon>
        <taxon>Clupeiformes</taxon>
        <taxon>Clupeoidei</taxon>
        <taxon>Engraulidae</taxon>
        <taxon>Coilinae</taxon>
        <taxon>Coilia</taxon>
    </lineage>
</organism>
<dbReference type="EMBL" id="JBHFQA010000001">
    <property type="protein sequence ID" value="KAL2103513.1"/>
    <property type="molecule type" value="Genomic_DNA"/>
</dbReference>
<accession>A0ABD1KWI2</accession>
<dbReference type="Proteomes" id="UP001591681">
    <property type="component" value="Unassembled WGS sequence"/>
</dbReference>
<dbReference type="AlphaFoldDB" id="A0ABD1KWI2"/>
<gene>
    <name evidence="2" type="ORF">ACEWY4_000381</name>
</gene>
<protein>
    <submittedName>
        <fullName evidence="2">Uncharacterized protein</fullName>
    </submittedName>
</protein>
<feature type="region of interest" description="Disordered" evidence="1">
    <location>
        <begin position="1"/>
        <end position="24"/>
    </location>
</feature>
<keyword evidence="3" id="KW-1185">Reference proteome</keyword>
<reference evidence="2 3" key="1">
    <citation type="submission" date="2024-09" db="EMBL/GenBank/DDBJ databases">
        <title>A chromosome-level genome assembly of Gray's grenadier anchovy, Coilia grayii.</title>
        <authorList>
            <person name="Fu Z."/>
        </authorList>
    </citation>
    <scope>NUCLEOTIDE SEQUENCE [LARGE SCALE GENOMIC DNA]</scope>
    <source>
        <strain evidence="2">G4</strain>
        <tissue evidence="2">Muscle</tissue>
    </source>
</reference>
<evidence type="ECO:0000256" key="1">
    <source>
        <dbReference type="SAM" id="MobiDB-lite"/>
    </source>
</evidence>
<dbReference type="Pfam" id="PF15478">
    <property type="entry name" value="LKAAEAR"/>
    <property type="match status" value="1"/>
</dbReference>
<name>A0ABD1KWI2_9TELE</name>
<proteinExistence type="predicted"/>
<evidence type="ECO:0000313" key="3">
    <source>
        <dbReference type="Proteomes" id="UP001591681"/>
    </source>
</evidence>
<evidence type="ECO:0000313" key="2">
    <source>
        <dbReference type="EMBL" id="KAL2103513.1"/>
    </source>
</evidence>
<dbReference type="PANTHER" id="PTHR35665">
    <property type="entry name" value="PROTEIN LKAAEAR1"/>
    <property type="match status" value="1"/>
</dbReference>
<dbReference type="PANTHER" id="PTHR35665:SF1">
    <property type="entry name" value="PROTEIN LKAAEAR1"/>
    <property type="match status" value="1"/>
</dbReference>